<evidence type="ECO:0000313" key="3">
    <source>
        <dbReference type="Proteomes" id="UP001604336"/>
    </source>
</evidence>
<keyword evidence="1" id="KW-1133">Transmembrane helix</keyword>
<dbReference type="EMBL" id="JBFOLK010000006">
    <property type="protein sequence ID" value="KAL2505100.1"/>
    <property type="molecule type" value="Genomic_DNA"/>
</dbReference>
<feature type="transmembrane region" description="Helical" evidence="1">
    <location>
        <begin position="133"/>
        <end position="157"/>
    </location>
</feature>
<organism evidence="2 3">
    <name type="scientific">Abeliophyllum distichum</name>
    <dbReference type="NCBI Taxonomy" id="126358"/>
    <lineage>
        <taxon>Eukaryota</taxon>
        <taxon>Viridiplantae</taxon>
        <taxon>Streptophyta</taxon>
        <taxon>Embryophyta</taxon>
        <taxon>Tracheophyta</taxon>
        <taxon>Spermatophyta</taxon>
        <taxon>Magnoliopsida</taxon>
        <taxon>eudicotyledons</taxon>
        <taxon>Gunneridae</taxon>
        <taxon>Pentapetalae</taxon>
        <taxon>asterids</taxon>
        <taxon>lamiids</taxon>
        <taxon>Lamiales</taxon>
        <taxon>Oleaceae</taxon>
        <taxon>Forsythieae</taxon>
        <taxon>Abeliophyllum</taxon>
    </lineage>
</organism>
<keyword evidence="1" id="KW-0812">Transmembrane</keyword>
<evidence type="ECO:0000256" key="1">
    <source>
        <dbReference type="SAM" id="Phobius"/>
    </source>
</evidence>
<comment type="caution">
    <text evidence="2">The sequence shown here is derived from an EMBL/GenBank/DDBJ whole genome shotgun (WGS) entry which is preliminary data.</text>
</comment>
<keyword evidence="1" id="KW-0472">Membrane</keyword>
<reference evidence="3" key="1">
    <citation type="submission" date="2024-07" db="EMBL/GenBank/DDBJ databases">
        <title>Two chromosome-level genome assemblies of Korean endemic species Abeliophyllum distichum and Forsythia ovata (Oleaceae).</title>
        <authorList>
            <person name="Jang H."/>
        </authorList>
    </citation>
    <scope>NUCLEOTIDE SEQUENCE [LARGE SCALE GENOMIC DNA]</scope>
</reference>
<gene>
    <name evidence="2" type="ORF">Adt_20721</name>
</gene>
<dbReference type="Proteomes" id="UP001604336">
    <property type="component" value="Unassembled WGS sequence"/>
</dbReference>
<accession>A0ABD1SXF1</accession>
<proteinExistence type="predicted"/>
<evidence type="ECO:0000313" key="2">
    <source>
        <dbReference type="EMBL" id="KAL2505100.1"/>
    </source>
</evidence>
<protein>
    <submittedName>
        <fullName evidence="2">Uncharacterized protein</fullName>
    </submittedName>
</protein>
<keyword evidence="3" id="KW-1185">Reference proteome</keyword>
<sequence length="197" mass="23287">MSSLWCVGNGDFIKYRMRNRKIKDIYFKKYNSISTDCIENVFKELPTDMVDNDVVDAEVNDVRPTDAEKEEAFIDGLFVNCKSQGKDANDDDDFEHHVIHELKVMIAAQEPLVGDVSSSKLKKKKTIEFSEHLFTILCFLYHFYLLFLMIFFLRFLYFRRHLELNEEILKRLAEIEMKLQSNEEILKRLAKIEAKVE</sequence>
<name>A0ABD1SXF1_9LAMI</name>
<dbReference type="AlphaFoldDB" id="A0ABD1SXF1"/>